<dbReference type="InterPro" id="IPR008928">
    <property type="entry name" value="6-hairpin_glycosidase_sf"/>
</dbReference>
<feature type="domain" description="Glycogen debranching enzyme bacterial and archaeal type N-terminal" evidence="2">
    <location>
        <begin position="18"/>
        <end position="232"/>
    </location>
</feature>
<dbReference type="GO" id="GO:0004134">
    <property type="term" value="F:4-alpha-glucanotransferase activity"/>
    <property type="evidence" value="ECO:0007669"/>
    <property type="project" value="UniProtKB-EC"/>
</dbReference>
<evidence type="ECO:0000259" key="2">
    <source>
        <dbReference type="Pfam" id="PF12439"/>
    </source>
</evidence>
<dbReference type="GO" id="GO:0005980">
    <property type="term" value="P:glycogen catabolic process"/>
    <property type="evidence" value="ECO:0007669"/>
    <property type="project" value="InterPro"/>
</dbReference>
<proteinExistence type="predicted"/>
<dbReference type="RefSeq" id="WP_090900988.1">
    <property type="nucleotide sequence ID" value="NZ_CZPZ01000033.1"/>
</dbReference>
<dbReference type="SUPFAM" id="SSF48208">
    <property type="entry name" value="Six-hairpin glycosidases"/>
    <property type="match status" value="1"/>
</dbReference>
<dbReference type="FunFam" id="1.50.10.10:FF:000073">
    <property type="entry name" value="Glycogen debranching enzyme, hypothetical (TreX-like)"/>
    <property type="match status" value="1"/>
</dbReference>
<dbReference type="InterPro" id="IPR012341">
    <property type="entry name" value="6hp_glycosidase-like_sf"/>
</dbReference>
<evidence type="ECO:0000313" key="3">
    <source>
        <dbReference type="EMBL" id="CUS38888.1"/>
    </source>
</evidence>
<gene>
    <name evidence="3" type="ORF">COMA2_60038</name>
</gene>
<evidence type="ECO:0000313" key="4">
    <source>
        <dbReference type="Proteomes" id="UP000198736"/>
    </source>
</evidence>
<dbReference type="InterPro" id="IPR010401">
    <property type="entry name" value="AGL/Gdb1"/>
</dbReference>
<dbReference type="InterPro" id="IPR024742">
    <property type="entry name" value="Glycogen_debranch_N"/>
</dbReference>
<keyword evidence="3" id="KW-0328">Glycosyltransferase</keyword>
<keyword evidence="3" id="KW-0808">Transferase</keyword>
<dbReference type="PANTHER" id="PTHR10569:SF2">
    <property type="entry name" value="GLYCOGEN DEBRANCHING ENZYME"/>
    <property type="match status" value="1"/>
</dbReference>
<name>A0A0S4LQR0_9BACT</name>
<dbReference type="Pfam" id="PF12439">
    <property type="entry name" value="GDE_N"/>
    <property type="match status" value="1"/>
</dbReference>
<keyword evidence="4" id="KW-1185">Reference proteome</keyword>
<evidence type="ECO:0000259" key="1">
    <source>
        <dbReference type="Pfam" id="PF06202"/>
    </source>
</evidence>
<feature type="domain" description="Glycogen debranching enzyme C-terminal" evidence="1">
    <location>
        <begin position="281"/>
        <end position="643"/>
    </location>
</feature>
<dbReference type="Pfam" id="PF06202">
    <property type="entry name" value="GDE_C"/>
    <property type="match status" value="1"/>
</dbReference>
<dbReference type="Proteomes" id="UP000198736">
    <property type="component" value="Unassembled WGS sequence"/>
</dbReference>
<reference evidence="4" key="1">
    <citation type="submission" date="2015-10" db="EMBL/GenBank/DDBJ databases">
        <authorList>
            <person name="Luecker S."/>
            <person name="Luecker S."/>
        </authorList>
    </citation>
    <scope>NUCLEOTIDE SEQUENCE [LARGE SCALE GENOMIC DNA]</scope>
</reference>
<dbReference type="OrthoDB" id="9761875at2"/>
<accession>A0A0S4LQR0</accession>
<dbReference type="AlphaFoldDB" id="A0A0S4LQR0"/>
<dbReference type="NCBIfam" id="TIGR01561">
    <property type="entry name" value="gde_arch"/>
    <property type="match status" value="1"/>
</dbReference>
<dbReference type="PANTHER" id="PTHR10569">
    <property type="entry name" value="GLYCOGEN DEBRANCHING ENZYME"/>
    <property type="match status" value="1"/>
</dbReference>
<protein>
    <submittedName>
        <fullName evidence="3">Putative Glycogen debranching enzyme (Archaeal type)</fullName>
        <ecNumber evidence="3">2.4.1.25</ecNumber>
    </submittedName>
</protein>
<dbReference type="InterPro" id="IPR006451">
    <property type="entry name" value="Glycogen_debranch_arc"/>
</dbReference>
<dbReference type="Gene3D" id="1.50.10.10">
    <property type="match status" value="1"/>
</dbReference>
<organism evidence="3 4">
    <name type="scientific">Candidatus Nitrospira nitrificans</name>
    <dbReference type="NCBI Taxonomy" id="1742973"/>
    <lineage>
        <taxon>Bacteria</taxon>
        <taxon>Pseudomonadati</taxon>
        <taxon>Nitrospirota</taxon>
        <taxon>Nitrospiria</taxon>
        <taxon>Nitrospirales</taxon>
        <taxon>Nitrospiraceae</taxon>
        <taxon>Nitrospira</taxon>
    </lineage>
</organism>
<dbReference type="EC" id="2.4.1.25" evidence="3"/>
<dbReference type="STRING" id="1742973.COMA2_60038"/>
<sequence>MNIEAGTCQNLDRALSLEWLEVNGRGGFSSGTVAGANTRRYHALLLTARRPPTDRYVLVNHVEEWVHIDNEKFSLSTNLYPGALHPHGYRHCTSFSSIPWPTWTFACSGTLIQREIFCVRGRDLVIIRWKLMGAQRAPVLLRVRPMLTGREYHGLHHENRTLSPSATIGRQCVTWSPYHGLPAVRAYHSGAYRHAPDWYRHVQFPAEQQRGLDGEEDWWSPGELTFELKAGKPHTVTFTGNATESPDITRLVSRERLRRGRLRTSARGADPLAEAFRQAAEAFLAVRDAKQTVIAGYPWFTDWGRDTFISLPGLCLVTGRHDVARHIIESFAAHVSHGMVPNRFPDVGEEPEYNTIDASLWFVYAVDRYLAYSRRTTSLRSVAWPAVKQILDGYRRGTRYNIHMDGDGLIAGGTLGVQLTWMDVKIGDWVVTPRYGKPVEIQALWMRALDIGARLADEVGESEYARSCLKDRMRAAESFRKRFWRKDGTYLYDTIDGPEGDDPSVRPNQVYAISLCDDLLTKEQAKQVLHTIKDQLLTPVGLRTLSPQDSRYRPRYEGGPLERDSAYHQGTVWPFLLGPFITAWVKTFGNTAETRAEARSFLKGLEAHVQEACLGHVSEIFDGDSPHHPRGCPAQAWSIAEPLRALVEELGAPMTKGLLDQRN</sequence>
<dbReference type="InterPro" id="IPR032790">
    <property type="entry name" value="GDE_C"/>
</dbReference>
<dbReference type="GO" id="GO:0004135">
    <property type="term" value="F:amylo-alpha-1,6-glucosidase activity"/>
    <property type="evidence" value="ECO:0007669"/>
    <property type="project" value="InterPro"/>
</dbReference>
<dbReference type="EMBL" id="CZPZ01000033">
    <property type="protein sequence ID" value="CUS38888.1"/>
    <property type="molecule type" value="Genomic_DNA"/>
</dbReference>